<dbReference type="GO" id="GO:0004843">
    <property type="term" value="F:cysteine-type deubiquitinase activity"/>
    <property type="evidence" value="ECO:0000318"/>
    <property type="project" value="GO_Central"/>
</dbReference>
<dbReference type="Pfam" id="PF00443">
    <property type="entry name" value="UCH"/>
    <property type="match status" value="1"/>
</dbReference>
<dbReference type="EMBL" id="DS469509">
    <property type="protein sequence ID" value="EDO49506.1"/>
    <property type="molecule type" value="Genomic_DNA"/>
</dbReference>
<evidence type="ECO:0000256" key="1">
    <source>
        <dbReference type="SAM" id="MobiDB-lite"/>
    </source>
</evidence>
<feature type="region of interest" description="Disordered" evidence="1">
    <location>
        <begin position="906"/>
        <end position="931"/>
    </location>
</feature>
<feature type="domain" description="USP" evidence="2">
    <location>
        <begin position="278"/>
        <end position="1026"/>
    </location>
</feature>
<dbReference type="FunFam" id="3.90.70.10:FF:000559">
    <property type="entry name" value="Predicted protein"/>
    <property type="match status" value="1"/>
</dbReference>
<dbReference type="InterPro" id="IPR038765">
    <property type="entry name" value="Papain-like_cys_pep_sf"/>
</dbReference>
<feature type="region of interest" description="Disordered" evidence="1">
    <location>
        <begin position="119"/>
        <end position="221"/>
    </location>
</feature>
<dbReference type="PANTHER" id="PTHR24006">
    <property type="entry name" value="UBIQUITIN CARBOXYL-TERMINAL HYDROLASE"/>
    <property type="match status" value="1"/>
</dbReference>
<dbReference type="Proteomes" id="UP000001593">
    <property type="component" value="Unassembled WGS sequence"/>
</dbReference>
<dbReference type="InterPro" id="IPR001394">
    <property type="entry name" value="Peptidase_C19_UCH"/>
</dbReference>
<evidence type="ECO:0000313" key="3">
    <source>
        <dbReference type="EMBL" id="EDO49506.1"/>
    </source>
</evidence>
<feature type="region of interest" description="Disordered" evidence="1">
    <location>
        <begin position="791"/>
        <end position="851"/>
    </location>
</feature>
<feature type="region of interest" description="Disordered" evidence="1">
    <location>
        <begin position="683"/>
        <end position="704"/>
    </location>
</feature>
<dbReference type="AlphaFoldDB" id="A7RGC9"/>
<dbReference type="InterPro" id="IPR028889">
    <property type="entry name" value="USP"/>
</dbReference>
<gene>
    <name evidence="3" type="ORF">NEMVEDRAFT_v1g238058</name>
</gene>
<dbReference type="GO" id="GO:0005829">
    <property type="term" value="C:cytosol"/>
    <property type="evidence" value="ECO:0000318"/>
    <property type="project" value="GO_Central"/>
</dbReference>
<evidence type="ECO:0000313" key="4">
    <source>
        <dbReference type="Proteomes" id="UP000001593"/>
    </source>
</evidence>
<dbReference type="Gene3D" id="3.90.70.10">
    <property type="entry name" value="Cysteine proteinases"/>
    <property type="match status" value="2"/>
</dbReference>
<dbReference type="InterPro" id="IPR050164">
    <property type="entry name" value="Peptidase_C19"/>
</dbReference>
<dbReference type="PANTHER" id="PTHR24006:SF915">
    <property type="entry name" value="UBIQUITIN CARBOXYL-TERMINAL HYDROLASE-RELATED"/>
    <property type="match status" value="1"/>
</dbReference>
<dbReference type="InParanoid" id="A7RGC9"/>
<reference evidence="3 4" key="1">
    <citation type="journal article" date="2007" name="Science">
        <title>Sea anemone genome reveals ancestral eumetazoan gene repertoire and genomic organization.</title>
        <authorList>
            <person name="Putnam N.H."/>
            <person name="Srivastava M."/>
            <person name="Hellsten U."/>
            <person name="Dirks B."/>
            <person name="Chapman J."/>
            <person name="Salamov A."/>
            <person name="Terry A."/>
            <person name="Shapiro H."/>
            <person name="Lindquist E."/>
            <person name="Kapitonov V.V."/>
            <person name="Jurka J."/>
            <person name="Genikhovich G."/>
            <person name="Grigoriev I.V."/>
            <person name="Lucas S.M."/>
            <person name="Steele R.E."/>
            <person name="Finnerty J.R."/>
            <person name="Technau U."/>
            <person name="Martindale M.Q."/>
            <person name="Rokhsar D.S."/>
        </authorList>
    </citation>
    <scope>NUCLEOTIDE SEQUENCE [LARGE SCALE GENOMIC DNA]</scope>
    <source>
        <strain evidence="4">CH2 X CH6</strain>
    </source>
</reference>
<dbReference type="HOGENOM" id="CLU_293782_0_0_1"/>
<dbReference type="PROSITE" id="PS00973">
    <property type="entry name" value="USP_2"/>
    <property type="match status" value="1"/>
</dbReference>
<dbReference type="GO" id="GO:0005634">
    <property type="term" value="C:nucleus"/>
    <property type="evidence" value="ECO:0000318"/>
    <property type="project" value="GO_Central"/>
</dbReference>
<feature type="region of interest" description="Disordered" evidence="1">
    <location>
        <begin position="573"/>
        <end position="603"/>
    </location>
</feature>
<accession>A7RGC9</accession>
<name>A7RGC9_NEMVE</name>
<dbReference type="eggNOG" id="KOG1868">
    <property type="taxonomic scope" value="Eukaryota"/>
</dbReference>
<evidence type="ECO:0000259" key="2">
    <source>
        <dbReference type="PROSITE" id="PS50235"/>
    </source>
</evidence>
<dbReference type="PROSITE" id="PS50235">
    <property type="entry name" value="USP_3"/>
    <property type="match status" value="1"/>
</dbReference>
<dbReference type="OMA" id="LETINCN"/>
<keyword evidence="4" id="KW-1185">Reference proteome</keyword>
<dbReference type="SUPFAM" id="SSF54001">
    <property type="entry name" value="Cysteine proteinases"/>
    <property type="match status" value="1"/>
</dbReference>
<organism evidence="3 4">
    <name type="scientific">Nematostella vectensis</name>
    <name type="common">Starlet sea anemone</name>
    <dbReference type="NCBI Taxonomy" id="45351"/>
    <lineage>
        <taxon>Eukaryota</taxon>
        <taxon>Metazoa</taxon>
        <taxon>Cnidaria</taxon>
        <taxon>Anthozoa</taxon>
        <taxon>Hexacorallia</taxon>
        <taxon>Actiniaria</taxon>
        <taxon>Edwardsiidae</taxon>
        <taxon>Nematostella</taxon>
    </lineage>
</organism>
<feature type="compositionally biased region" description="Polar residues" evidence="1">
    <location>
        <begin position="582"/>
        <end position="591"/>
    </location>
</feature>
<protein>
    <recommendedName>
        <fullName evidence="2">USP domain-containing protein</fullName>
    </recommendedName>
</protein>
<dbReference type="PROSITE" id="PS00972">
    <property type="entry name" value="USP_1"/>
    <property type="match status" value="1"/>
</dbReference>
<sequence>MAGGLTQVTLEVQGKVKWTDPGRACIPLKHGSLHLLRQGLSDTFFVQIKQTKPTKCSSKIKLIKHGFRFPNRNQRLALTFSNSANTLVLEEADELQLQKLITALGDIFEGSIPKDLSTTRHLAESSETRTSTKRKYEDIENQPLNSARKSSTGHHSEANQHLVDSSPRHAQRLSSMLKTPRLKRPVADISPESYRKSLSAKTPLSERRPSPDNLPVSSSQSPSLFSFYGSNNSSAVSGSKIRSHTKVTPKGRLRYGLSRDFSFHKRAQVTIQDKTQLTGFSNLGNTCYMNAILQSLLGIEPFAQDLANKELHNLVSNSQCLLKSAYGLLCCKRNKCELDVQRMHLRKFKRQISEAATRFSGNLQHDAHEFLCQVLDQLKDDVLKPLTESPSDGKVYKDVPAEDQPSPVQVNVLCPVTRNFECCVLHTITCKRLDDGYEVSPNMSGLPVDRLIKSYFRTENVEYTCEECKHKQATISHKFSRLPRVLILHLKRYNFDKVTDQQEKKQNNINLQKFIDVGNLCSSKTSPPLQFTDKSVILSPPKAKFKAFKHPLDDDSFDVSNPSPSARRKLHIEFNTPKKSHGSASKPNSNKQKLDRLTPLSIASDKGDYNSSMNLLEMCEEDQMQWAMNESRNQSTEIVPKDFGDEMDCTDEELLSGLEEIEKDINLKPADKNGCDESRDKEYGLLGGAPTRSVTISDSGDESGLESAVRTSKFSYDCSSDLALGSDNGGSPRSSLRNDDISPCSIMDHTPTLKKFTGDLIIGVNDCHGNKRTHPNSVGLDTSCTFNTKYRPNHCSEKNPGRSVSPRRCSDKADSSIQGRNNFSDDKPGRRPVLKPCHIRTPDPVEEAERSDTECFEENLAKAISKSLQDQKMSKTEEEQLQQVLELSLQVILILINFGSIEAKRQKRDDLQSPDVPEPENEPLHNSTDSGLQVCMTSYGAKQFTDSEFQDNPEDNGEVLTHSYRLVSVVSHLGNMSSVGHYISDVYDCKCDEWTSYDDCTASKVDEHKVRYGRSKVAYVLFYLYKQCVDQVKR</sequence>
<dbReference type="STRING" id="45351.A7RGC9"/>
<dbReference type="GO" id="GO:0031647">
    <property type="term" value="P:regulation of protein stability"/>
    <property type="evidence" value="ECO:0000318"/>
    <property type="project" value="GO_Central"/>
</dbReference>
<dbReference type="PhylomeDB" id="A7RGC9"/>
<dbReference type="InterPro" id="IPR018200">
    <property type="entry name" value="USP_CS"/>
</dbReference>
<proteinExistence type="predicted"/>
<dbReference type="GO" id="GO:0000082">
    <property type="term" value="P:G1/S transition of mitotic cell cycle"/>
    <property type="evidence" value="ECO:0000318"/>
    <property type="project" value="GO_Central"/>
</dbReference>
<feature type="compositionally biased region" description="Basic and acidic residues" evidence="1">
    <location>
        <begin position="840"/>
        <end position="851"/>
    </location>
</feature>
<dbReference type="FunCoup" id="A7RGC9">
    <property type="interactions" value="364"/>
</dbReference>
<dbReference type="GO" id="GO:0016579">
    <property type="term" value="P:protein deubiquitination"/>
    <property type="evidence" value="ECO:0007669"/>
    <property type="project" value="InterPro"/>
</dbReference>
<dbReference type="CDD" id="cd02257">
    <property type="entry name" value="Peptidase_C19"/>
    <property type="match status" value="2"/>
</dbReference>